<organism evidence="3 4">
    <name type="scientific">Caenorhabditis nigoni</name>
    <dbReference type="NCBI Taxonomy" id="1611254"/>
    <lineage>
        <taxon>Eukaryota</taxon>
        <taxon>Metazoa</taxon>
        <taxon>Ecdysozoa</taxon>
        <taxon>Nematoda</taxon>
        <taxon>Chromadorea</taxon>
        <taxon>Rhabditida</taxon>
        <taxon>Rhabditina</taxon>
        <taxon>Rhabditomorpha</taxon>
        <taxon>Rhabditoidea</taxon>
        <taxon>Rhabditidae</taxon>
        <taxon>Peloderinae</taxon>
        <taxon>Caenorhabditis</taxon>
    </lineage>
</organism>
<evidence type="ECO:0000313" key="3">
    <source>
        <dbReference type="EMBL" id="PIC33241.1"/>
    </source>
</evidence>
<feature type="signal peptide" evidence="2">
    <location>
        <begin position="1"/>
        <end position="20"/>
    </location>
</feature>
<keyword evidence="1" id="KW-1133">Transmembrane helix</keyword>
<reference evidence="4" key="1">
    <citation type="submission" date="2017-10" db="EMBL/GenBank/DDBJ databases">
        <title>Rapid genome shrinkage in a self-fertile nematode reveals novel sperm competition proteins.</title>
        <authorList>
            <person name="Yin D."/>
            <person name="Schwarz E.M."/>
            <person name="Thomas C.G."/>
            <person name="Felde R.L."/>
            <person name="Korf I.F."/>
            <person name="Cutter A.D."/>
            <person name="Schartner C.M."/>
            <person name="Ralston E.J."/>
            <person name="Meyer B.J."/>
            <person name="Haag E.S."/>
        </authorList>
    </citation>
    <scope>NUCLEOTIDE SEQUENCE [LARGE SCALE GENOMIC DNA]</scope>
    <source>
        <strain evidence="4">JU1422</strain>
    </source>
</reference>
<dbReference type="InterPro" id="IPR045860">
    <property type="entry name" value="Snake_toxin-like_sf"/>
</dbReference>
<keyword evidence="1" id="KW-0812">Transmembrane</keyword>
<keyword evidence="4" id="KW-1185">Reference proteome</keyword>
<feature type="transmembrane region" description="Helical" evidence="1">
    <location>
        <begin position="113"/>
        <end position="129"/>
    </location>
</feature>
<evidence type="ECO:0000256" key="2">
    <source>
        <dbReference type="SAM" id="SignalP"/>
    </source>
</evidence>
<sequence length="131" mass="14343">MTQISWIFVVLCVLAPTALAAIQCWVGQETISNGRRLPTEIGGPYQSVQCNDADYCFNSYVKRHKQGDDSYTITKSCGETGKCFIIFQEDGCRGPGDEKNCCCSDNLCNSSNGLIYPSAGILIILSLVFRP</sequence>
<accession>A0A2G5U1J6</accession>
<keyword evidence="2" id="KW-0732">Signal</keyword>
<dbReference type="AlphaFoldDB" id="A0A2G5U1J6"/>
<keyword evidence="1" id="KW-0472">Membrane</keyword>
<evidence type="ECO:0000313" key="4">
    <source>
        <dbReference type="Proteomes" id="UP000230233"/>
    </source>
</evidence>
<dbReference type="EMBL" id="PDUG01000004">
    <property type="protein sequence ID" value="PIC33241.1"/>
    <property type="molecule type" value="Genomic_DNA"/>
</dbReference>
<gene>
    <name evidence="3" type="primary">Cni-W03F8.6</name>
    <name evidence="3" type="synonym">Cnig_chr_IV.g13289</name>
    <name evidence="3" type="ORF">B9Z55_013289</name>
</gene>
<dbReference type="OrthoDB" id="5800660at2759"/>
<dbReference type="PANTHER" id="PTHR34721">
    <property type="entry name" value="PROTEIN CBG09734"/>
    <property type="match status" value="1"/>
</dbReference>
<feature type="chain" id="PRO_5013646999" description="UPAR/Ly6 domain-containing protein" evidence="2">
    <location>
        <begin position="21"/>
        <end position="131"/>
    </location>
</feature>
<evidence type="ECO:0008006" key="5">
    <source>
        <dbReference type="Google" id="ProtNLM"/>
    </source>
</evidence>
<dbReference type="PANTHER" id="PTHR34721:SF8">
    <property type="entry name" value="ACTIVIN_RECP DOMAIN-CONTAINING PROTEIN"/>
    <property type="match status" value="1"/>
</dbReference>
<comment type="caution">
    <text evidence="3">The sequence shown here is derived from an EMBL/GenBank/DDBJ whole genome shotgun (WGS) entry which is preliminary data.</text>
</comment>
<dbReference type="Proteomes" id="UP000230233">
    <property type="component" value="Chromosome IV"/>
</dbReference>
<proteinExistence type="predicted"/>
<protein>
    <recommendedName>
        <fullName evidence="5">UPAR/Ly6 domain-containing protein</fullName>
    </recommendedName>
</protein>
<evidence type="ECO:0000256" key="1">
    <source>
        <dbReference type="SAM" id="Phobius"/>
    </source>
</evidence>
<dbReference type="SUPFAM" id="SSF57302">
    <property type="entry name" value="Snake toxin-like"/>
    <property type="match status" value="1"/>
</dbReference>
<name>A0A2G5U1J6_9PELO</name>